<dbReference type="InterPro" id="IPR048823">
    <property type="entry name" value="Cas3_I-F_Cas2"/>
</dbReference>
<accession>F4GL30</accession>
<evidence type="ECO:0000313" key="10">
    <source>
        <dbReference type="EMBL" id="AEC02370.1"/>
    </source>
</evidence>
<evidence type="ECO:0000256" key="4">
    <source>
        <dbReference type="ARBA" id="ARBA00022741"/>
    </source>
</evidence>
<keyword evidence="7" id="KW-0067">ATP-binding</keyword>
<dbReference type="GO" id="GO:0016787">
    <property type="term" value="F:hydrolase activity"/>
    <property type="evidence" value="ECO:0007669"/>
    <property type="project" value="UniProtKB-KW"/>
</dbReference>
<dbReference type="Proteomes" id="UP000007939">
    <property type="component" value="Chromosome"/>
</dbReference>
<dbReference type="EMBL" id="CP002659">
    <property type="protein sequence ID" value="AEC02370.1"/>
    <property type="molecule type" value="Genomic_DNA"/>
</dbReference>
<evidence type="ECO:0000256" key="6">
    <source>
        <dbReference type="ARBA" id="ARBA00022806"/>
    </source>
</evidence>
<evidence type="ECO:0000256" key="1">
    <source>
        <dbReference type="ARBA" id="ARBA00006847"/>
    </source>
</evidence>
<keyword evidence="5" id="KW-0378">Hydrolase</keyword>
<dbReference type="eggNOG" id="COG1203">
    <property type="taxonomic scope" value="Bacteria"/>
</dbReference>
<evidence type="ECO:0000256" key="2">
    <source>
        <dbReference type="ARBA" id="ARBA00009046"/>
    </source>
</evidence>
<name>F4GL30_PARC1</name>
<dbReference type="HOGENOM" id="CLU_009385_0_0_12"/>
<organism evidence="10 11">
    <name type="scientific">Parasphaerochaeta coccoides (strain ATCC BAA-1237 / DSM 17374 / SPN1)</name>
    <name type="common">Sphaerochaeta coccoides</name>
    <dbReference type="NCBI Taxonomy" id="760011"/>
    <lineage>
        <taxon>Bacteria</taxon>
        <taxon>Pseudomonadati</taxon>
        <taxon>Spirochaetota</taxon>
        <taxon>Spirochaetia</taxon>
        <taxon>Spirochaetales</taxon>
        <taxon>Sphaerochaetaceae</taxon>
        <taxon>Parasphaerochaeta</taxon>
    </lineage>
</organism>
<dbReference type="Pfam" id="PF22590">
    <property type="entry name" value="Cas3-like_C_2"/>
    <property type="match status" value="1"/>
</dbReference>
<sequence>MIVMFVSQCSKKAMLRTARVLDTFADRIGDRVWRTVITEEGLLAVKKLLKKTASKNTAVACHYLHGTFGSELLWVVGNRNLFDRTGRIPVSITHQDIVNVKWENSWDQLPCIQYLVALAALFHDWGKASLYFQKKLQESRPSADPLRHEWISALLFTTLVTSAGTSDRDWLEYCVTGIFDEKTIINGILEMSRRSQPFISLPPLAQTIVWLILSHHKLPVYSEAYLKNDKLKRNMQGILALIQKDWGYEKRGEAVAHCFLFPKGLPCQSLLWVKNIKEWALRALDGLPAFDLAWPKSSFRLVLSYARLSLMLGDYSYSFQDDPPTQIDKKQLYANTDGQGHMKQTLDDHLNGVMQKALRSAHLLPSFAEEGNTVQAVNSLKEKSRISPIYYWQDKASTKVADWVAQRPQSADTDHFGFFAINMASTGCGKTVGNAKIMQSLSKEEKGLRYVLALGLRTLTLQTGAEYRKRIGLDDTELAVIIGSKAFEELFNQKQKDEKNRGESESSRGLFDGEVNYDSEILQSELAVLLNDRKSSQLLYSPVLACTIDYIIAATEVKKGGRWMLPFIRLMSSDLVIDEIDDFTGDSMIAVGRLIHLAGMLGRKVVLSSATIPPDMAEGYFRAYQRGWAAYAEFHNLTKDIGCAWIDEFACRVTTNTMILPDSACEAFRKEHHDFGMKRIRYLRENEASHGVRRRGLIVSCQSLFSLTGENEKRKGYYELIMQSLRTLHDNFSITDGNTGKRVSFGCIRVAHVNDCIDLTRTLIASEYPDEYDVRVMAYHSRQVLLLRNSQERHLDAILANPGEQREKSLADPIIRHHLDTSPRKNIIFIVVATPVEEVGRDHDFDWAVIEPSSYRSIIQLAGRVRRHRLPFGDMPNIYIMQYNLAGLLGTGNEPVFCRPGYESEDAMLKTHDMSQLIDGKRIGKSINASPRIVRNDTKPLQYETSLVDLEHYTISRKLASYERIGPDSMEGWLQGFWFMTAFPQVFCPFRSRRPSILCYDSFDENDRLVFGIYDKGFHSQEKPLNIHREEPFANSPEYIRKRFWLARDYAEQLTQQAERTGESEKVLSLRYGEIEVPTGNNFSYCYSDQLGLEYFF</sequence>
<dbReference type="GO" id="GO:0004386">
    <property type="term" value="F:helicase activity"/>
    <property type="evidence" value="ECO:0007669"/>
    <property type="project" value="UniProtKB-KW"/>
</dbReference>
<dbReference type="GO" id="GO:0051607">
    <property type="term" value="P:defense response to virus"/>
    <property type="evidence" value="ECO:0007669"/>
    <property type="project" value="UniProtKB-KW"/>
</dbReference>
<keyword evidence="3" id="KW-0479">Metal-binding</keyword>
<dbReference type="NCBIfam" id="TIGR02562">
    <property type="entry name" value="cas3_yersinia"/>
    <property type="match status" value="1"/>
</dbReference>
<dbReference type="GO" id="GO:0046872">
    <property type="term" value="F:metal ion binding"/>
    <property type="evidence" value="ECO:0007669"/>
    <property type="project" value="UniProtKB-KW"/>
</dbReference>
<keyword evidence="4" id="KW-0547">Nucleotide-binding</keyword>
<reference evidence="11" key="1">
    <citation type="submission" date="2011-04" db="EMBL/GenBank/DDBJ databases">
        <title>The complete genome of Spirochaeta coccoides DSM 17374.</title>
        <authorList>
            <person name="Lucas S."/>
            <person name="Copeland A."/>
            <person name="Lapidus A."/>
            <person name="Bruce D."/>
            <person name="Goodwin L."/>
            <person name="Pitluck S."/>
            <person name="Peters L."/>
            <person name="Kyrpides N."/>
            <person name="Mavromatis K."/>
            <person name="Pagani I."/>
            <person name="Ivanova N."/>
            <person name="Ovchinnikova G."/>
            <person name="Lu M."/>
            <person name="Detter J.C."/>
            <person name="Tapia R."/>
            <person name="Han C."/>
            <person name="Land M."/>
            <person name="Hauser L."/>
            <person name="Markowitz V."/>
            <person name="Cheng J.-F."/>
            <person name="Hugenholtz P."/>
            <person name="Woyke T."/>
            <person name="Wu D."/>
            <person name="Spring S."/>
            <person name="Schroeder M."/>
            <person name="Brambilla E."/>
            <person name="Klenk H.-P."/>
            <person name="Eisen J.A."/>
        </authorList>
    </citation>
    <scope>NUCLEOTIDE SEQUENCE [LARGE SCALE GENOMIC DNA]</scope>
    <source>
        <strain evidence="11">ATCC BAA-1237 / DSM 17374 / SPN1</strain>
    </source>
</reference>
<dbReference type="OrthoDB" id="9810236at2"/>
<gene>
    <name evidence="10" type="ordered locus">Spico_1154</name>
</gene>
<proteinExistence type="inferred from homology"/>
<dbReference type="KEGG" id="scc:Spico_1154"/>
<keyword evidence="8" id="KW-0051">Antiviral defense</keyword>
<dbReference type="InterPro" id="IPR006483">
    <property type="entry name" value="CRISPR-assoc_Cas3_HD"/>
</dbReference>
<comment type="similarity">
    <text evidence="1">In the N-terminal section; belongs to the CRISPR-associated nuclease Cas3-HD family.</text>
</comment>
<evidence type="ECO:0000256" key="3">
    <source>
        <dbReference type="ARBA" id="ARBA00022723"/>
    </source>
</evidence>
<evidence type="ECO:0000256" key="8">
    <source>
        <dbReference type="ARBA" id="ARBA00023118"/>
    </source>
</evidence>
<feature type="domain" description="HD Cas3-type" evidence="9">
    <location>
        <begin position="102"/>
        <end position="316"/>
    </location>
</feature>
<dbReference type="InterPro" id="IPR027417">
    <property type="entry name" value="P-loop_NTPase"/>
</dbReference>
<dbReference type="InterPro" id="IPR054712">
    <property type="entry name" value="Cas3-like_dom"/>
</dbReference>
<dbReference type="InterPro" id="IPR038257">
    <property type="entry name" value="CRISPR-assoc_Cas3_HD_sf"/>
</dbReference>
<dbReference type="GO" id="GO:0005524">
    <property type="term" value="F:ATP binding"/>
    <property type="evidence" value="ECO:0007669"/>
    <property type="project" value="UniProtKB-KW"/>
</dbReference>
<evidence type="ECO:0000259" key="9">
    <source>
        <dbReference type="PROSITE" id="PS51643"/>
    </source>
</evidence>
<evidence type="ECO:0000313" key="11">
    <source>
        <dbReference type="Proteomes" id="UP000007939"/>
    </source>
</evidence>
<keyword evidence="11" id="KW-1185">Reference proteome</keyword>
<keyword evidence="6" id="KW-0347">Helicase</keyword>
<protein>
    <submittedName>
        <fullName evidence="10">CRISPR-associated helicase Cas3 family</fullName>
    </submittedName>
</protein>
<dbReference type="AlphaFoldDB" id="F4GL30"/>
<dbReference type="Gene3D" id="1.10.3210.30">
    <property type="match status" value="1"/>
</dbReference>
<dbReference type="Pfam" id="PF21384">
    <property type="entry name" value="Cas3_I-F_Cas2"/>
    <property type="match status" value="1"/>
</dbReference>
<evidence type="ECO:0000256" key="5">
    <source>
        <dbReference type="ARBA" id="ARBA00022801"/>
    </source>
</evidence>
<dbReference type="PROSITE" id="PS51643">
    <property type="entry name" value="HD_CAS3"/>
    <property type="match status" value="1"/>
</dbReference>
<reference evidence="10 11" key="2">
    <citation type="journal article" date="2012" name="Stand. Genomic Sci.">
        <title>Complete genome sequence of the termite hindgut bacterium Spirochaeta coccoides type strain (SPN1(T)), reclassification in the genus Sphaerochaeta as Sphaerochaeta coccoides comb. nov. and emendations of the family Spirochaetaceae and the genus Sphaerochaeta.</title>
        <authorList>
            <person name="Abt B."/>
            <person name="Han C."/>
            <person name="Scheuner C."/>
            <person name="Lu M."/>
            <person name="Lapidus A."/>
            <person name="Nolan M."/>
            <person name="Lucas S."/>
            <person name="Hammon N."/>
            <person name="Deshpande S."/>
            <person name="Cheng J.F."/>
            <person name="Tapia R."/>
            <person name="Goodwin L.A."/>
            <person name="Pitluck S."/>
            <person name="Liolios K."/>
            <person name="Pagani I."/>
            <person name="Ivanova N."/>
            <person name="Mavromatis K."/>
            <person name="Mikhailova N."/>
            <person name="Huntemann M."/>
            <person name="Pati A."/>
            <person name="Chen A."/>
            <person name="Palaniappan K."/>
            <person name="Land M."/>
            <person name="Hauser L."/>
            <person name="Brambilla E.M."/>
            <person name="Rohde M."/>
            <person name="Spring S."/>
            <person name="Gronow S."/>
            <person name="Goker M."/>
            <person name="Woyke T."/>
            <person name="Bristow J."/>
            <person name="Eisen J.A."/>
            <person name="Markowitz V."/>
            <person name="Hugenholtz P."/>
            <person name="Kyrpides N.C."/>
            <person name="Klenk H.P."/>
            <person name="Detter J.C."/>
        </authorList>
    </citation>
    <scope>NUCLEOTIDE SEQUENCE [LARGE SCALE GENOMIC DNA]</scope>
    <source>
        <strain evidence="11">ATCC BAA-1237 / DSM 17374 / SPN1</strain>
    </source>
</reference>
<dbReference type="STRING" id="760011.Spico_1154"/>
<dbReference type="InterPro" id="IPR013395">
    <property type="entry name" value="CRISPR-assoc_Cas3_yers"/>
</dbReference>
<dbReference type="SUPFAM" id="SSF52540">
    <property type="entry name" value="P-loop containing nucleoside triphosphate hydrolases"/>
    <property type="match status" value="1"/>
</dbReference>
<evidence type="ECO:0000256" key="7">
    <source>
        <dbReference type="ARBA" id="ARBA00022840"/>
    </source>
</evidence>
<dbReference type="RefSeq" id="WP_013739765.1">
    <property type="nucleotide sequence ID" value="NC_015436.1"/>
</dbReference>
<comment type="similarity">
    <text evidence="2">In the central section; belongs to the CRISPR-associated helicase Cas3 family.</text>
</comment>